<dbReference type="GO" id="GO:0005886">
    <property type="term" value="C:plasma membrane"/>
    <property type="evidence" value="ECO:0007669"/>
    <property type="project" value="TreeGrafter"/>
</dbReference>
<dbReference type="PANTHER" id="PTHR45930:SF4">
    <property type="entry name" value="ADHESION G PROTEIN-COUPLED RECEPTOR A3"/>
    <property type="match status" value="1"/>
</dbReference>
<comment type="caution">
    <text evidence="4">The sequence shown here is derived from an EMBL/GenBank/DDBJ whole genome shotgun (WGS) entry which is preliminary data.</text>
</comment>
<reference evidence="4" key="1">
    <citation type="journal article" date="2020" name="bioRxiv">
        <title>Chromosome-level reference genome of the European wasp spider Argiope bruennichi: a resource for studies on range expansion and evolutionary adaptation.</title>
        <authorList>
            <person name="Sheffer M.M."/>
            <person name="Hoppe A."/>
            <person name="Krehenwinkel H."/>
            <person name="Uhl G."/>
            <person name="Kuss A.W."/>
            <person name="Jensen L."/>
            <person name="Jensen C."/>
            <person name="Gillespie R.G."/>
            <person name="Hoff K.J."/>
            <person name="Prost S."/>
        </authorList>
    </citation>
    <scope>NUCLEOTIDE SEQUENCE</scope>
</reference>
<keyword evidence="2" id="KW-0675">Receptor</keyword>
<name>A0A8T0E8B4_ARGBR</name>
<dbReference type="EMBL" id="JABXBU010002230">
    <property type="protein sequence ID" value="KAF8767983.1"/>
    <property type="molecule type" value="Genomic_DNA"/>
</dbReference>
<dbReference type="PANTHER" id="PTHR45930">
    <property type="entry name" value="G-PROTEIN COUPLED RECEPTOR 124-LIKE PROTEIN"/>
    <property type="match status" value="1"/>
</dbReference>
<comment type="similarity">
    <text evidence="1">Belongs to the G-protein coupled receptor 2 family. Adhesion G-protein coupled receptor (ADGR) subfamily.</text>
</comment>
<dbReference type="AlphaFoldDB" id="A0A8T0E8B4"/>
<evidence type="ECO:0000256" key="2">
    <source>
        <dbReference type="ARBA" id="ARBA00023170"/>
    </source>
</evidence>
<accession>A0A8T0E8B4</accession>
<dbReference type="GO" id="GO:0007166">
    <property type="term" value="P:cell surface receptor signaling pathway"/>
    <property type="evidence" value="ECO:0007669"/>
    <property type="project" value="TreeGrafter"/>
</dbReference>
<keyword evidence="3" id="KW-0732">Signal</keyword>
<dbReference type="OMA" id="NIAPCIC"/>
<proteinExistence type="inferred from homology"/>
<gene>
    <name evidence="4" type="ORF">HNY73_020850</name>
</gene>
<dbReference type="Proteomes" id="UP000807504">
    <property type="component" value="Unassembled WGS sequence"/>
</dbReference>
<evidence type="ECO:0000256" key="3">
    <source>
        <dbReference type="SAM" id="SignalP"/>
    </source>
</evidence>
<dbReference type="OrthoDB" id="6425485at2759"/>
<dbReference type="InterPro" id="IPR051963">
    <property type="entry name" value="Adhesion_GPCR_A"/>
</dbReference>
<evidence type="ECO:0000313" key="5">
    <source>
        <dbReference type="Proteomes" id="UP000807504"/>
    </source>
</evidence>
<evidence type="ECO:0000256" key="1">
    <source>
        <dbReference type="ARBA" id="ARBA00007343"/>
    </source>
</evidence>
<evidence type="ECO:0000313" key="4">
    <source>
        <dbReference type="EMBL" id="KAF8767983.1"/>
    </source>
</evidence>
<organism evidence="4 5">
    <name type="scientific">Argiope bruennichi</name>
    <name type="common">Wasp spider</name>
    <name type="synonym">Aranea bruennichi</name>
    <dbReference type="NCBI Taxonomy" id="94029"/>
    <lineage>
        <taxon>Eukaryota</taxon>
        <taxon>Metazoa</taxon>
        <taxon>Ecdysozoa</taxon>
        <taxon>Arthropoda</taxon>
        <taxon>Chelicerata</taxon>
        <taxon>Arachnida</taxon>
        <taxon>Araneae</taxon>
        <taxon>Araneomorphae</taxon>
        <taxon>Entelegynae</taxon>
        <taxon>Araneoidea</taxon>
        <taxon>Araneidae</taxon>
        <taxon>Argiope</taxon>
    </lineage>
</organism>
<protein>
    <submittedName>
        <fullName evidence="4">Oplophorus-luciferin 2-monooxygenase like protein</fullName>
    </submittedName>
</protein>
<feature type="signal peptide" evidence="3">
    <location>
        <begin position="1"/>
        <end position="19"/>
    </location>
</feature>
<sequence length="321" mass="36965">MNFLPILFFCTTFVTYVYSNVMPAGDAEEKLCPPPENIAPCICFKAPITERVTAQCSNFTNAYDIKAIFDKNPNWNLQDVWIDNSVMAFLPAKMLEKAQFQTLNVSSTTLITLFDTTPVTTPELNLYMTDVRLQRGFQWKSIANSTLLELGIWNMSVKSFGQEFKDNVPKKVQRLWFENTGTVSIRNQAFSLLQNLQILVLKRGSLKKISRDMFPRPWNVVYLDLSYQKIADLPEDMFVDLPKLGFFLFEGNMLTTISEKVFIKHKVFYSFNGNPINCDCNIKWVIEKMNPSFLIGKCVEPESLKGTELKTLTPENFRYCH</sequence>
<dbReference type="Gene3D" id="3.80.10.10">
    <property type="entry name" value="Ribonuclease Inhibitor"/>
    <property type="match status" value="1"/>
</dbReference>
<dbReference type="SUPFAM" id="SSF52058">
    <property type="entry name" value="L domain-like"/>
    <property type="match status" value="1"/>
</dbReference>
<keyword evidence="5" id="KW-1185">Reference proteome</keyword>
<dbReference type="InterPro" id="IPR032675">
    <property type="entry name" value="LRR_dom_sf"/>
</dbReference>
<reference evidence="4" key="2">
    <citation type="submission" date="2020-06" db="EMBL/GenBank/DDBJ databases">
        <authorList>
            <person name="Sheffer M."/>
        </authorList>
    </citation>
    <scope>NUCLEOTIDE SEQUENCE</scope>
</reference>
<feature type="chain" id="PRO_5035813101" evidence="3">
    <location>
        <begin position="20"/>
        <end position="321"/>
    </location>
</feature>